<dbReference type="AlphaFoldDB" id="A0A2T0VPF7"/>
<sequence length="505" mass="55482">MALPLSQQTLAALGQDVGVPAYDRRRLRPGVLHIGLGNFHRSHMATYLDRLFTRGEALDWAVIGAGVMPADVRMRRRLHRQDWLSTVVDLHPEGSSARVVGAMVDFVPVASAAIVRALVDPGVRIVSLTITEGGYFLDPATGRFDAAHPRILADAAEPRRPGTLFGMLVKALAERRARGLGPFTVLSCDNLPGNGRVTRRVVVGLAEHIDRDLAAWIRREVSFPSTMVDCITPRTTARERELVSRRFGIEDAAPVVCEPFRQWVVEDRFCAGRPPLERVGVEFVDEVSGHETMKLRLLNAGHASIAYVAALLGYRQVHAAMGDPDIHDWLGALQEREILPVLRPVAGLDYRGYRTRIVERLCNPEIGDTVSRLCANGSARQPKFILPALRDALGRGLPVAGLALELALWCHYCRVADDTPGMPPLADPLSSRLRAGAREAARAPRAFLGIREVFHDLAESPGLRRAFADWLAVIEARGPRAAIRRYIDRGDHRSASRQTSKAGSS</sequence>
<dbReference type="Pfam" id="PF01232">
    <property type="entry name" value="Mannitol_dh"/>
    <property type="match status" value="1"/>
</dbReference>
<dbReference type="InterPro" id="IPR036291">
    <property type="entry name" value="NAD(P)-bd_dom_sf"/>
</dbReference>
<dbReference type="RefSeq" id="WP_106230126.1">
    <property type="nucleotide sequence ID" value="NZ_PVTM01000004.1"/>
</dbReference>
<dbReference type="EMBL" id="PVTM01000004">
    <property type="protein sequence ID" value="PRY72311.1"/>
    <property type="molecule type" value="Genomic_DNA"/>
</dbReference>
<evidence type="ECO:0000313" key="5">
    <source>
        <dbReference type="Proteomes" id="UP000239896"/>
    </source>
</evidence>
<reference evidence="4 5" key="1">
    <citation type="submission" date="2018-03" db="EMBL/GenBank/DDBJ databases">
        <title>Comparative analysis of microorganisms from saline springs in Andes Mountain Range, Colombia.</title>
        <authorList>
            <person name="Rubin E."/>
        </authorList>
    </citation>
    <scope>NUCLEOTIDE SEQUENCE [LARGE SCALE GENOMIC DNA]</scope>
    <source>
        <strain evidence="4 5">USBA 854</strain>
    </source>
</reference>
<protein>
    <submittedName>
        <fullName evidence="4">Mannitol 2-dehydrogenase</fullName>
    </submittedName>
</protein>
<feature type="domain" description="Mannitol dehydrogenase C-terminal" evidence="3">
    <location>
        <begin position="287"/>
        <end position="468"/>
    </location>
</feature>
<feature type="domain" description="Mannitol dehydrogenase N-terminal" evidence="2">
    <location>
        <begin position="30"/>
        <end position="277"/>
    </location>
</feature>
<organism evidence="4 5">
    <name type="scientific">Halomonas ventosae</name>
    <dbReference type="NCBI Taxonomy" id="229007"/>
    <lineage>
        <taxon>Bacteria</taxon>
        <taxon>Pseudomonadati</taxon>
        <taxon>Pseudomonadota</taxon>
        <taxon>Gammaproteobacteria</taxon>
        <taxon>Oceanospirillales</taxon>
        <taxon>Halomonadaceae</taxon>
        <taxon>Halomonas</taxon>
    </lineage>
</organism>
<dbReference type="PANTHER" id="PTHR43362:SF1">
    <property type="entry name" value="MANNITOL DEHYDROGENASE 2-RELATED"/>
    <property type="match status" value="1"/>
</dbReference>
<dbReference type="InterPro" id="IPR000669">
    <property type="entry name" value="Mannitol_DH"/>
</dbReference>
<proteinExistence type="predicted"/>
<dbReference type="SUPFAM" id="SSF51735">
    <property type="entry name" value="NAD(P)-binding Rossmann-fold domains"/>
    <property type="match status" value="1"/>
</dbReference>
<dbReference type="Gene3D" id="3.40.50.720">
    <property type="entry name" value="NAD(P)-binding Rossmann-like Domain"/>
    <property type="match status" value="1"/>
</dbReference>
<evidence type="ECO:0000259" key="2">
    <source>
        <dbReference type="Pfam" id="PF01232"/>
    </source>
</evidence>
<keyword evidence="5" id="KW-1185">Reference proteome</keyword>
<dbReference type="SUPFAM" id="SSF48179">
    <property type="entry name" value="6-phosphogluconate dehydrogenase C-terminal domain-like"/>
    <property type="match status" value="1"/>
</dbReference>
<dbReference type="PANTHER" id="PTHR43362">
    <property type="entry name" value="MANNITOL DEHYDROGENASE DSF1-RELATED"/>
    <property type="match status" value="1"/>
</dbReference>
<dbReference type="Gene3D" id="1.10.1040.10">
    <property type="entry name" value="N-(1-d-carboxylethyl)-l-norvaline Dehydrogenase, domain 2"/>
    <property type="match status" value="1"/>
</dbReference>
<comment type="caution">
    <text evidence="4">The sequence shown here is derived from an EMBL/GenBank/DDBJ whole genome shotgun (WGS) entry which is preliminary data.</text>
</comment>
<keyword evidence="1" id="KW-0560">Oxidoreductase</keyword>
<evidence type="ECO:0000256" key="1">
    <source>
        <dbReference type="ARBA" id="ARBA00023002"/>
    </source>
</evidence>
<dbReference type="InterPro" id="IPR013118">
    <property type="entry name" value="Mannitol_DH_C"/>
</dbReference>
<dbReference type="GO" id="GO:0016616">
    <property type="term" value="F:oxidoreductase activity, acting on the CH-OH group of donors, NAD or NADP as acceptor"/>
    <property type="evidence" value="ECO:0007669"/>
    <property type="project" value="TreeGrafter"/>
</dbReference>
<dbReference type="PRINTS" id="PR00084">
    <property type="entry name" value="MTLDHDRGNASE"/>
</dbReference>
<dbReference type="InterPro" id="IPR013131">
    <property type="entry name" value="Mannitol_DH_N"/>
</dbReference>
<dbReference type="InterPro" id="IPR008927">
    <property type="entry name" value="6-PGluconate_DH-like_C_sf"/>
</dbReference>
<dbReference type="Pfam" id="PF08125">
    <property type="entry name" value="Mannitol_dh_C"/>
    <property type="match status" value="1"/>
</dbReference>
<evidence type="ECO:0000259" key="3">
    <source>
        <dbReference type="Pfam" id="PF08125"/>
    </source>
</evidence>
<accession>A0A2T0VPF7</accession>
<evidence type="ECO:0000313" key="4">
    <source>
        <dbReference type="EMBL" id="PRY72311.1"/>
    </source>
</evidence>
<gene>
    <name evidence="4" type="ORF">BCL64_104130</name>
</gene>
<dbReference type="InterPro" id="IPR013328">
    <property type="entry name" value="6PGD_dom2"/>
</dbReference>
<name>A0A2T0VPF7_9GAMM</name>
<dbReference type="Proteomes" id="UP000239896">
    <property type="component" value="Unassembled WGS sequence"/>
</dbReference>
<dbReference type="InterPro" id="IPR050988">
    <property type="entry name" value="Mannitol_DH/Oxidoreductase"/>
</dbReference>